<reference evidence="1 2" key="1">
    <citation type="submission" date="2018-01" db="EMBL/GenBank/DDBJ databases">
        <title>A novel member of the phylum Bacteroidetes isolated from glacier ice.</title>
        <authorList>
            <person name="Liu Q."/>
            <person name="Xin Y.-H."/>
        </authorList>
    </citation>
    <scope>NUCLEOTIDE SEQUENCE [LARGE SCALE GENOMIC DNA]</scope>
    <source>
        <strain evidence="1 2">RB1R16</strain>
    </source>
</reference>
<dbReference type="OrthoDB" id="7475268at2"/>
<name>A0A2S7SS01_9BACT</name>
<protein>
    <recommendedName>
        <fullName evidence="3">Outer membrane protein beta-barrel domain-containing protein</fullName>
    </recommendedName>
</protein>
<proteinExistence type="predicted"/>
<accession>A0A2S7SS01</accession>
<dbReference type="AlphaFoldDB" id="A0A2S7SS01"/>
<evidence type="ECO:0000313" key="2">
    <source>
        <dbReference type="Proteomes" id="UP000239872"/>
    </source>
</evidence>
<organism evidence="1 2">
    <name type="scientific">Flavipsychrobacter stenotrophus</name>
    <dbReference type="NCBI Taxonomy" id="2077091"/>
    <lineage>
        <taxon>Bacteria</taxon>
        <taxon>Pseudomonadati</taxon>
        <taxon>Bacteroidota</taxon>
        <taxon>Chitinophagia</taxon>
        <taxon>Chitinophagales</taxon>
        <taxon>Chitinophagaceae</taxon>
        <taxon>Flavipsychrobacter</taxon>
    </lineage>
</organism>
<dbReference type="EMBL" id="PPSL01000006">
    <property type="protein sequence ID" value="PQJ09326.1"/>
    <property type="molecule type" value="Genomic_DNA"/>
</dbReference>
<sequence>MKQYIFTTLLLFSGIISYGQDELFGTSAAKKQHYGFILNGNVSADKPLLDMAKRYGASYRIGASVTYKTKGNWLFGIKYDFLLGNKITEDSFAINIKDKYSGDFNGKVFQTININGQRVGVPVYERGFLTGIQAGKIIPLKKGEKDNGLMLLTTVGFIQHRINIYNRDGDVEMLQGDYKKGYDRLTQGMFVEQYAGYTYFAKNGLLNFNFGLDLMWGFTEGRRAYLFDVGHADDKKRNDVLLGVRAGWMIPIFKRKSEDITFE</sequence>
<evidence type="ECO:0000313" key="1">
    <source>
        <dbReference type="EMBL" id="PQJ09326.1"/>
    </source>
</evidence>
<evidence type="ECO:0008006" key="3">
    <source>
        <dbReference type="Google" id="ProtNLM"/>
    </source>
</evidence>
<gene>
    <name evidence="1" type="ORF">CJD36_018940</name>
</gene>
<keyword evidence="2" id="KW-1185">Reference proteome</keyword>
<dbReference type="Proteomes" id="UP000239872">
    <property type="component" value="Unassembled WGS sequence"/>
</dbReference>
<dbReference type="RefSeq" id="WP_105040776.1">
    <property type="nucleotide sequence ID" value="NZ_PPSL01000006.1"/>
</dbReference>
<comment type="caution">
    <text evidence="1">The sequence shown here is derived from an EMBL/GenBank/DDBJ whole genome shotgun (WGS) entry which is preliminary data.</text>
</comment>